<dbReference type="RefSeq" id="WP_173811587.1">
    <property type="nucleotide sequence ID" value="NZ_JABSNP010000021.1"/>
</dbReference>
<evidence type="ECO:0000256" key="2">
    <source>
        <dbReference type="ARBA" id="ARBA00022448"/>
    </source>
</evidence>
<feature type="signal peptide" evidence="14">
    <location>
        <begin position="1"/>
        <end position="28"/>
    </location>
</feature>
<dbReference type="InterPro" id="IPR037066">
    <property type="entry name" value="Plug_dom_sf"/>
</dbReference>
<accession>A0ABX2FUG8</accession>
<proteinExistence type="inferred from homology"/>
<comment type="similarity">
    <text evidence="12 13">Belongs to the TonB-dependent receptor family.</text>
</comment>
<dbReference type="SUPFAM" id="SSF49464">
    <property type="entry name" value="Carboxypeptidase regulatory domain-like"/>
    <property type="match status" value="1"/>
</dbReference>
<keyword evidence="7" id="KW-0408">Iron</keyword>
<dbReference type="InterPro" id="IPR039426">
    <property type="entry name" value="TonB-dep_rcpt-like"/>
</dbReference>
<comment type="caution">
    <text evidence="17">The sequence shown here is derived from an EMBL/GenBank/DDBJ whole genome shotgun (WGS) entry which is preliminary data.</text>
</comment>
<feature type="chain" id="PRO_5045579206" evidence="14">
    <location>
        <begin position="29"/>
        <end position="980"/>
    </location>
</feature>
<dbReference type="Pfam" id="PF00593">
    <property type="entry name" value="TonB_dep_Rec_b-barrel"/>
    <property type="match status" value="1"/>
</dbReference>
<evidence type="ECO:0000256" key="11">
    <source>
        <dbReference type="ARBA" id="ARBA00023237"/>
    </source>
</evidence>
<dbReference type="Proteomes" id="UP000779507">
    <property type="component" value="Unassembled WGS sequence"/>
</dbReference>
<evidence type="ECO:0000313" key="17">
    <source>
        <dbReference type="EMBL" id="NRT20820.1"/>
    </source>
</evidence>
<evidence type="ECO:0000256" key="8">
    <source>
        <dbReference type="ARBA" id="ARBA00023065"/>
    </source>
</evidence>
<evidence type="ECO:0000256" key="12">
    <source>
        <dbReference type="PROSITE-ProRule" id="PRU01360"/>
    </source>
</evidence>
<feature type="domain" description="TonB-dependent receptor-like beta-barrel" evidence="15">
    <location>
        <begin position="341"/>
        <end position="925"/>
    </location>
</feature>
<dbReference type="InterPro" id="IPR036942">
    <property type="entry name" value="Beta-barrel_TonB_sf"/>
</dbReference>
<dbReference type="EMBL" id="JABSNP010000021">
    <property type="protein sequence ID" value="NRT20820.1"/>
    <property type="molecule type" value="Genomic_DNA"/>
</dbReference>
<keyword evidence="5 12" id="KW-0812">Transmembrane</keyword>
<evidence type="ECO:0000256" key="1">
    <source>
        <dbReference type="ARBA" id="ARBA00004571"/>
    </source>
</evidence>
<dbReference type="InterPro" id="IPR012910">
    <property type="entry name" value="Plug_dom"/>
</dbReference>
<keyword evidence="6 14" id="KW-0732">Signal</keyword>
<dbReference type="PROSITE" id="PS52016">
    <property type="entry name" value="TONB_DEPENDENT_REC_3"/>
    <property type="match status" value="1"/>
</dbReference>
<dbReference type="Pfam" id="PF13715">
    <property type="entry name" value="CarbopepD_reg_2"/>
    <property type="match status" value="1"/>
</dbReference>
<comment type="subcellular location">
    <subcellularLocation>
        <location evidence="1 12">Cell outer membrane</location>
        <topology evidence="1 12">Multi-pass membrane protein</topology>
    </subcellularLocation>
</comment>
<evidence type="ECO:0000259" key="15">
    <source>
        <dbReference type="Pfam" id="PF00593"/>
    </source>
</evidence>
<dbReference type="InterPro" id="IPR008969">
    <property type="entry name" value="CarboxyPept-like_regulatory"/>
</dbReference>
<evidence type="ECO:0000256" key="4">
    <source>
        <dbReference type="ARBA" id="ARBA00022496"/>
    </source>
</evidence>
<name>A0ABX2FUG8_9BACT</name>
<gene>
    <name evidence="17" type="ORF">HNP98_003664</name>
</gene>
<dbReference type="InterPro" id="IPR000531">
    <property type="entry name" value="Beta-barrel_TonB"/>
</dbReference>
<evidence type="ECO:0000256" key="5">
    <source>
        <dbReference type="ARBA" id="ARBA00022692"/>
    </source>
</evidence>
<evidence type="ECO:0000256" key="7">
    <source>
        <dbReference type="ARBA" id="ARBA00023004"/>
    </source>
</evidence>
<dbReference type="PANTHER" id="PTHR32552:SF89">
    <property type="entry name" value="CATECHOLATE SIDEROPHORE RECEPTOR FIU"/>
    <property type="match status" value="1"/>
</dbReference>
<dbReference type="PANTHER" id="PTHR32552">
    <property type="entry name" value="FERRICHROME IRON RECEPTOR-RELATED"/>
    <property type="match status" value="1"/>
</dbReference>
<dbReference type="SUPFAM" id="SSF56935">
    <property type="entry name" value="Porins"/>
    <property type="match status" value="1"/>
</dbReference>
<dbReference type="Gene3D" id="2.60.40.1120">
    <property type="entry name" value="Carboxypeptidase-like, regulatory domain"/>
    <property type="match status" value="1"/>
</dbReference>
<reference evidence="17 18" key="1">
    <citation type="submission" date="2020-05" db="EMBL/GenBank/DDBJ databases">
        <title>Genomic Encyclopedia of Type Strains, Phase IV (KMG-V): Genome sequencing to study the core and pangenomes of soil and plant-associated prokaryotes.</title>
        <authorList>
            <person name="Whitman W."/>
        </authorList>
    </citation>
    <scope>NUCLEOTIDE SEQUENCE [LARGE SCALE GENOMIC DNA]</scope>
    <source>
        <strain evidence="17 18">9A</strain>
    </source>
</reference>
<keyword evidence="10 12" id="KW-0472">Membrane</keyword>
<sequence length="980" mass="105573">MNSHLRIFVRHLFATLVLLGLAAPLAFAQSGRIAGKITDTKGGPQIGATVVVEETKAGASTNADGTFLINNVPNGSYTLRVSYVGALSQTKRVTVPGAENVAMTLQEDTKSLDEVIVTGVFDKRTRMESSVAISTLNAKQIDRLVPQSAADLLKNVPGVYVNTSAGEVHNVVYSRGVSANSVGSLADPTNGYYYVSLQEDGLPVTAVSSGTISSDYFFRNDATIQRLEAVRGGTSSITSANAPGGIFNFLTKTGVTEGQNEVRLRYGLEGNGKQPYYRADVNYGDKIGDKGLSYNVGGFYRYANGARYAGYPFNEGGQFKFNITKASEKGSIRFYAKYLDDHNGVTVPLVGQGFNNDIRLAPGVEKTDSYLLNGVSTQIPNGSATNLITFDPTNLAHSRDFTAGLSFNYDLSDTWTLTNNGKYSRKNLDIDTNIATNFTYLNDFVTGVFTGSLNLGPGLVTYRDRSTGAVLAQVQQGFAQVPGAPAGTLMPTSTVLNSTLNGPVPNALRYSGSLKSQTKLDEFVDQLTLSKRLANGSINGGIFFSSSHIVGAPEMLGAVLGLSQIGSRADLVDVTFQHTGGPMGGPGPGVGPVYQVSQPGTGYLKLGGSFGYGNYDYQNNQIAGFLGNTLNFGEQLSLDYGVRFEHISLKGTNFRTVPANPTGDPNFGGIDGNPLTIYDNYYGVLGQNNVAFNKQLNTFSYSAGLNYKINDRNAVYVRYTRGQKSPDLSFYQTYQTGDIANGNDPQNQNINQVELGYKVKTNALSLALTPFYSLLSNVGTTTLANDENNQLYYTPIFYNKVQTFGVELEGDYTPFRSLNIRGAVTVQSAKYPTWKTYNVGGNGRADDVVVDYSGNKAENNPSVIITLTPTYSVGKFYALVQWKYLGDRQANQGNAYYLPAFSQFDAAAGYSFTKKISMALNVNNIFDVLGIMGSSSPGSILESFSPQNLTKAQVQANPNAVHSIVPIQPRAYFLSAVYKF</sequence>
<protein>
    <submittedName>
        <fullName evidence="17">Outer membrane receptor protein involved in Fe transport</fullName>
    </submittedName>
</protein>
<dbReference type="Gene3D" id="2.170.130.10">
    <property type="entry name" value="TonB-dependent receptor, plug domain"/>
    <property type="match status" value="1"/>
</dbReference>
<keyword evidence="8" id="KW-0406">Ion transport</keyword>
<organism evidence="17 18">
    <name type="scientific">Hymenobacter caeli</name>
    <dbReference type="NCBI Taxonomy" id="2735894"/>
    <lineage>
        <taxon>Bacteria</taxon>
        <taxon>Pseudomonadati</taxon>
        <taxon>Bacteroidota</taxon>
        <taxon>Cytophagia</taxon>
        <taxon>Cytophagales</taxon>
        <taxon>Hymenobacteraceae</taxon>
        <taxon>Hymenobacter</taxon>
    </lineage>
</organism>
<keyword evidence="11 12" id="KW-0998">Cell outer membrane</keyword>
<dbReference type="Pfam" id="PF07715">
    <property type="entry name" value="Plug"/>
    <property type="match status" value="1"/>
</dbReference>
<keyword evidence="4" id="KW-0410">Iron transport</keyword>
<evidence type="ECO:0000256" key="10">
    <source>
        <dbReference type="ARBA" id="ARBA00023136"/>
    </source>
</evidence>
<evidence type="ECO:0000256" key="14">
    <source>
        <dbReference type="SAM" id="SignalP"/>
    </source>
</evidence>
<keyword evidence="2 12" id="KW-0813">Transport</keyword>
<dbReference type="Gene3D" id="2.40.170.20">
    <property type="entry name" value="TonB-dependent receptor, beta-barrel domain"/>
    <property type="match status" value="1"/>
</dbReference>
<keyword evidence="17" id="KW-0675">Receptor</keyword>
<keyword evidence="9 13" id="KW-0798">TonB box</keyword>
<keyword evidence="3 12" id="KW-1134">Transmembrane beta strand</keyword>
<evidence type="ECO:0000313" key="18">
    <source>
        <dbReference type="Proteomes" id="UP000779507"/>
    </source>
</evidence>
<evidence type="ECO:0000259" key="16">
    <source>
        <dbReference type="Pfam" id="PF07715"/>
    </source>
</evidence>
<feature type="domain" description="TonB-dependent receptor plug" evidence="16">
    <location>
        <begin position="127"/>
        <end position="246"/>
    </location>
</feature>
<keyword evidence="18" id="KW-1185">Reference proteome</keyword>
<evidence type="ECO:0000256" key="13">
    <source>
        <dbReference type="RuleBase" id="RU003357"/>
    </source>
</evidence>
<evidence type="ECO:0000256" key="6">
    <source>
        <dbReference type="ARBA" id="ARBA00022729"/>
    </source>
</evidence>
<evidence type="ECO:0000256" key="9">
    <source>
        <dbReference type="ARBA" id="ARBA00023077"/>
    </source>
</evidence>
<evidence type="ECO:0000256" key="3">
    <source>
        <dbReference type="ARBA" id="ARBA00022452"/>
    </source>
</evidence>